<evidence type="ECO:0000259" key="5">
    <source>
        <dbReference type="Pfam" id="PF00808"/>
    </source>
</evidence>
<proteinExistence type="predicted"/>
<dbReference type="GO" id="GO:0008622">
    <property type="term" value="C:epsilon DNA polymerase complex"/>
    <property type="evidence" value="ECO:0007669"/>
    <property type="project" value="TreeGrafter"/>
</dbReference>
<evidence type="ECO:0000256" key="3">
    <source>
        <dbReference type="ARBA" id="ARBA00039793"/>
    </source>
</evidence>
<sequence length="100" mass="10729">MRACSVFILYILSQAEEHASSKKRKTVNVDDIMHALGVCGFESLCESLHAAFESYKASRPTKVAKAKGPRGGPNPSVSDNVTSSNDQGSQAIDIEDMIAN</sequence>
<dbReference type="PANTHER" id="PTHR46172">
    <property type="entry name" value="DNA POLYMERASE EPSILON SUBUNIT 3"/>
    <property type="match status" value="1"/>
</dbReference>
<feature type="compositionally biased region" description="Polar residues" evidence="4">
    <location>
        <begin position="75"/>
        <end position="90"/>
    </location>
</feature>
<keyword evidence="7" id="KW-1185">Reference proteome</keyword>
<evidence type="ECO:0000313" key="6">
    <source>
        <dbReference type="EMBL" id="VDL67860.1"/>
    </source>
</evidence>
<comment type="subcellular location">
    <subcellularLocation>
        <location evidence="1">Nucleus</location>
    </subcellularLocation>
</comment>
<protein>
    <recommendedName>
        <fullName evidence="3">DNA polymerase epsilon subunit 3</fullName>
    </recommendedName>
</protein>
<dbReference type="WBParaSite" id="NBR_0000427001-mRNA-1">
    <property type="protein sequence ID" value="NBR_0000427001-mRNA-1"/>
    <property type="gene ID" value="NBR_0000427001"/>
</dbReference>
<dbReference type="GO" id="GO:0046982">
    <property type="term" value="F:protein heterodimerization activity"/>
    <property type="evidence" value="ECO:0007669"/>
    <property type="project" value="InterPro"/>
</dbReference>
<evidence type="ECO:0000256" key="2">
    <source>
        <dbReference type="ARBA" id="ARBA00023242"/>
    </source>
</evidence>
<dbReference type="GO" id="GO:0006272">
    <property type="term" value="P:leading strand elongation"/>
    <property type="evidence" value="ECO:0007669"/>
    <property type="project" value="TreeGrafter"/>
</dbReference>
<dbReference type="EMBL" id="UYSL01007656">
    <property type="protein sequence ID" value="VDL67860.1"/>
    <property type="molecule type" value="Genomic_DNA"/>
</dbReference>
<reference evidence="6 7" key="2">
    <citation type="submission" date="2018-11" db="EMBL/GenBank/DDBJ databases">
        <authorList>
            <consortium name="Pathogen Informatics"/>
        </authorList>
    </citation>
    <scope>NUCLEOTIDE SEQUENCE [LARGE SCALE GENOMIC DNA]</scope>
</reference>
<dbReference type="InterPro" id="IPR003958">
    <property type="entry name" value="CBFA_NFYB_domain"/>
</dbReference>
<dbReference type="GO" id="GO:0031490">
    <property type="term" value="F:chromatin DNA binding"/>
    <property type="evidence" value="ECO:0007669"/>
    <property type="project" value="TreeGrafter"/>
</dbReference>
<evidence type="ECO:0000313" key="7">
    <source>
        <dbReference type="Proteomes" id="UP000271162"/>
    </source>
</evidence>
<dbReference type="CDD" id="cd22928">
    <property type="entry name" value="HFD_POLE3_DPB4"/>
    <property type="match status" value="1"/>
</dbReference>
<name>A0A0N4XP18_NIPBR</name>
<evidence type="ECO:0000313" key="8">
    <source>
        <dbReference type="WBParaSite" id="NBR_0000427001-mRNA-1"/>
    </source>
</evidence>
<dbReference type="Gene3D" id="1.10.20.10">
    <property type="entry name" value="Histone, subunit A"/>
    <property type="match status" value="1"/>
</dbReference>
<dbReference type="GO" id="GO:0006974">
    <property type="term" value="P:DNA damage response"/>
    <property type="evidence" value="ECO:0007669"/>
    <property type="project" value="TreeGrafter"/>
</dbReference>
<dbReference type="InterPro" id="IPR051377">
    <property type="entry name" value="DNA_Pol-Epsilon_Subunit"/>
</dbReference>
<gene>
    <name evidence="6" type="ORF">NBR_LOCUS4271</name>
</gene>
<dbReference type="SUPFAM" id="SSF47113">
    <property type="entry name" value="Histone-fold"/>
    <property type="match status" value="1"/>
</dbReference>
<dbReference type="AlphaFoldDB" id="A0A0N4XP18"/>
<dbReference type="PANTHER" id="PTHR46172:SF1">
    <property type="entry name" value="DNA POLYMERASE EPSILON SUBUNIT 3"/>
    <property type="match status" value="1"/>
</dbReference>
<dbReference type="GO" id="GO:0008623">
    <property type="term" value="C:CHRAC"/>
    <property type="evidence" value="ECO:0007669"/>
    <property type="project" value="TreeGrafter"/>
</dbReference>
<accession>A0A0N4XP18</accession>
<feature type="region of interest" description="Disordered" evidence="4">
    <location>
        <begin position="59"/>
        <end position="100"/>
    </location>
</feature>
<organism evidence="8">
    <name type="scientific">Nippostrongylus brasiliensis</name>
    <name type="common">Rat hookworm</name>
    <dbReference type="NCBI Taxonomy" id="27835"/>
    <lineage>
        <taxon>Eukaryota</taxon>
        <taxon>Metazoa</taxon>
        <taxon>Ecdysozoa</taxon>
        <taxon>Nematoda</taxon>
        <taxon>Chromadorea</taxon>
        <taxon>Rhabditida</taxon>
        <taxon>Rhabditina</taxon>
        <taxon>Rhabditomorpha</taxon>
        <taxon>Strongyloidea</taxon>
        <taxon>Heligmosomidae</taxon>
        <taxon>Nippostrongylus</taxon>
    </lineage>
</organism>
<dbReference type="Pfam" id="PF00808">
    <property type="entry name" value="CBFD_NFYB_HMF"/>
    <property type="match status" value="1"/>
</dbReference>
<evidence type="ECO:0000256" key="1">
    <source>
        <dbReference type="ARBA" id="ARBA00004123"/>
    </source>
</evidence>
<evidence type="ECO:0000256" key="4">
    <source>
        <dbReference type="SAM" id="MobiDB-lite"/>
    </source>
</evidence>
<dbReference type="Proteomes" id="UP000271162">
    <property type="component" value="Unassembled WGS sequence"/>
</dbReference>
<dbReference type="InterPro" id="IPR009072">
    <property type="entry name" value="Histone-fold"/>
</dbReference>
<reference evidence="8" key="1">
    <citation type="submission" date="2017-02" db="UniProtKB">
        <authorList>
            <consortium name="WormBaseParasite"/>
        </authorList>
    </citation>
    <scope>IDENTIFICATION</scope>
</reference>
<feature type="domain" description="Transcription factor CBF/NF-Y/archaeal histone" evidence="5">
    <location>
        <begin position="2"/>
        <end position="36"/>
    </location>
</feature>
<dbReference type="GO" id="GO:0031507">
    <property type="term" value="P:heterochromatin formation"/>
    <property type="evidence" value="ECO:0007669"/>
    <property type="project" value="TreeGrafter"/>
</dbReference>
<keyword evidence="2" id="KW-0539">Nucleus</keyword>
<dbReference type="STRING" id="27835.A0A0N4XP18"/>